<dbReference type="RefSeq" id="WP_132645568.1">
    <property type="nucleotide sequence ID" value="NZ_CP181386.1"/>
</dbReference>
<name>A0A4R2MGU0_RUBGE</name>
<dbReference type="Pfam" id="PF07045">
    <property type="entry name" value="DUF1330"/>
    <property type="match status" value="1"/>
</dbReference>
<dbReference type="EMBL" id="SLXD01000003">
    <property type="protein sequence ID" value="TCP04047.1"/>
    <property type="molecule type" value="Genomic_DNA"/>
</dbReference>
<gene>
    <name evidence="2" type="ORF">EV684_103296</name>
</gene>
<dbReference type="Gene3D" id="3.30.70.100">
    <property type="match status" value="1"/>
</dbReference>
<organism evidence="2 3">
    <name type="scientific">Rubrivivax gelatinosus</name>
    <name type="common">Rhodocyclus gelatinosus</name>
    <name type="synonym">Rhodopseudomonas gelatinosa</name>
    <dbReference type="NCBI Taxonomy" id="28068"/>
    <lineage>
        <taxon>Bacteria</taxon>
        <taxon>Pseudomonadati</taxon>
        <taxon>Pseudomonadota</taxon>
        <taxon>Betaproteobacteria</taxon>
        <taxon>Burkholderiales</taxon>
        <taxon>Sphaerotilaceae</taxon>
        <taxon>Rubrivivax</taxon>
    </lineage>
</organism>
<dbReference type="Proteomes" id="UP000295106">
    <property type="component" value="Unassembled WGS sequence"/>
</dbReference>
<reference evidence="2 3" key="1">
    <citation type="submission" date="2019-03" db="EMBL/GenBank/DDBJ databases">
        <title>Genomic Encyclopedia of Type Strains, Phase IV (KMG-IV): sequencing the most valuable type-strain genomes for metagenomic binning, comparative biology and taxonomic classification.</title>
        <authorList>
            <person name="Goeker M."/>
        </authorList>
    </citation>
    <scope>NUCLEOTIDE SEQUENCE [LARGE SCALE GENOMIC DNA]</scope>
    <source>
        <strain evidence="2 3">DSM 1709</strain>
    </source>
</reference>
<feature type="domain" description="DUF1330" evidence="1">
    <location>
        <begin position="1"/>
        <end position="79"/>
    </location>
</feature>
<comment type="caution">
    <text evidence="2">The sequence shown here is derived from an EMBL/GenBank/DDBJ whole genome shotgun (WGS) entry which is preliminary data.</text>
</comment>
<proteinExistence type="predicted"/>
<dbReference type="PANTHER" id="PTHR41521:SF4">
    <property type="entry name" value="BLR0684 PROTEIN"/>
    <property type="match status" value="1"/>
</dbReference>
<evidence type="ECO:0000313" key="3">
    <source>
        <dbReference type="Proteomes" id="UP000295106"/>
    </source>
</evidence>
<dbReference type="GeneID" id="99684390"/>
<accession>A0A4R2MGU0</accession>
<dbReference type="SUPFAM" id="SSF54909">
    <property type="entry name" value="Dimeric alpha+beta barrel"/>
    <property type="match status" value="1"/>
</dbReference>
<dbReference type="InterPro" id="IPR011008">
    <property type="entry name" value="Dimeric_a/b-barrel"/>
</dbReference>
<evidence type="ECO:0000313" key="2">
    <source>
        <dbReference type="EMBL" id="TCP04047.1"/>
    </source>
</evidence>
<evidence type="ECO:0000259" key="1">
    <source>
        <dbReference type="Pfam" id="PF07045"/>
    </source>
</evidence>
<protein>
    <submittedName>
        <fullName evidence="2">Uncharacterized protein (DUF1330 family)</fullName>
    </submittedName>
</protein>
<sequence length="81" mass="8653">MKPYRVGVEATLQAFGGVRLASVPAPQAVEGEPPRGMVVLLRFPSLEAARAWHASPAYQALLPHRLASSSSRLHLIEGLPA</sequence>
<dbReference type="AlphaFoldDB" id="A0A4R2MGU0"/>
<dbReference type="InterPro" id="IPR010753">
    <property type="entry name" value="DUF1330"/>
</dbReference>
<dbReference type="PANTHER" id="PTHR41521">
    <property type="match status" value="1"/>
</dbReference>
<dbReference type="OrthoDB" id="516779at2"/>